<dbReference type="InterPro" id="IPR009048">
    <property type="entry name" value="A-macroglobulin_rcpt-bd"/>
</dbReference>
<reference evidence="2" key="1">
    <citation type="submission" date="2025-08" db="UniProtKB">
        <authorList>
            <consortium name="Ensembl"/>
        </authorList>
    </citation>
    <scope>IDENTIFICATION</scope>
</reference>
<protein>
    <recommendedName>
        <fullName evidence="1">Alpha-macroglobulin receptor-binding domain-containing protein</fullName>
    </recommendedName>
</protein>
<dbReference type="SUPFAM" id="SSF48239">
    <property type="entry name" value="Terpenoid cyclases/Protein prenyltransferases"/>
    <property type="match status" value="1"/>
</dbReference>
<reference evidence="2" key="2">
    <citation type="submission" date="2025-09" db="UniProtKB">
        <authorList>
            <consortium name="Ensembl"/>
        </authorList>
    </citation>
    <scope>IDENTIFICATION</scope>
</reference>
<dbReference type="Proteomes" id="UP000472273">
    <property type="component" value="Unplaced"/>
</dbReference>
<dbReference type="PANTHER" id="PTHR11412">
    <property type="entry name" value="MACROGLOBULIN / COMPLEMENT"/>
    <property type="match status" value="1"/>
</dbReference>
<dbReference type="InterPro" id="IPR011626">
    <property type="entry name" value="Alpha-macroglobulin_TED"/>
</dbReference>
<feature type="domain" description="Alpha-macroglobulin receptor-binding" evidence="1">
    <location>
        <begin position="354"/>
        <end position="441"/>
    </location>
</feature>
<dbReference type="Gene3D" id="1.50.10.20">
    <property type="match status" value="1"/>
</dbReference>
<dbReference type="PANTHER" id="PTHR11412:SF165">
    <property type="entry name" value="ALPHA-2-MACROGLOBULIN"/>
    <property type="match status" value="1"/>
</dbReference>
<organism evidence="2 3">
    <name type="scientific">Pseudonaja textilis</name>
    <name type="common">Eastern brown snake</name>
    <dbReference type="NCBI Taxonomy" id="8673"/>
    <lineage>
        <taxon>Eukaryota</taxon>
        <taxon>Metazoa</taxon>
        <taxon>Chordata</taxon>
        <taxon>Craniata</taxon>
        <taxon>Vertebrata</taxon>
        <taxon>Euteleostomi</taxon>
        <taxon>Lepidosauria</taxon>
        <taxon>Squamata</taxon>
        <taxon>Bifurcata</taxon>
        <taxon>Unidentata</taxon>
        <taxon>Episquamata</taxon>
        <taxon>Toxicofera</taxon>
        <taxon>Serpentes</taxon>
        <taxon>Colubroidea</taxon>
        <taxon>Elapidae</taxon>
        <taxon>Hydrophiinae</taxon>
        <taxon>Pseudonaja</taxon>
    </lineage>
</organism>
<dbReference type="AlphaFoldDB" id="A0A670ZRV1"/>
<evidence type="ECO:0000259" key="1">
    <source>
        <dbReference type="SMART" id="SM01361"/>
    </source>
</evidence>
<evidence type="ECO:0000313" key="2">
    <source>
        <dbReference type="Ensembl" id="ENSPTXP00000025480.1"/>
    </source>
</evidence>
<dbReference type="Pfam" id="PF07677">
    <property type="entry name" value="A2M_recep"/>
    <property type="match status" value="1"/>
</dbReference>
<proteinExistence type="predicted"/>
<dbReference type="GO" id="GO:0005615">
    <property type="term" value="C:extracellular space"/>
    <property type="evidence" value="ECO:0007669"/>
    <property type="project" value="InterPro"/>
</dbReference>
<keyword evidence="3" id="KW-1185">Reference proteome</keyword>
<dbReference type="InterPro" id="IPR050473">
    <property type="entry name" value="A2M/Complement_sys"/>
</dbReference>
<dbReference type="InterPro" id="IPR036595">
    <property type="entry name" value="A-macroglobulin_rcpt-bd_sf"/>
</dbReference>
<name>A0A670ZRV1_PSETE</name>
<evidence type="ECO:0000313" key="3">
    <source>
        <dbReference type="Proteomes" id="UP000472273"/>
    </source>
</evidence>
<dbReference type="Gene3D" id="2.60.120.1540">
    <property type="match status" value="1"/>
</dbReference>
<dbReference type="Ensembl" id="ENSPTXT00000026264.1">
    <property type="protein sequence ID" value="ENSPTXP00000025480.1"/>
    <property type="gene ID" value="ENSPTXG00000017696.1"/>
</dbReference>
<dbReference type="SMART" id="SM01361">
    <property type="entry name" value="A2M_recep"/>
    <property type="match status" value="1"/>
</dbReference>
<dbReference type="Gene3D" id="2.60.40.690">
    <property type="entry name" value="Alpha-macroglobulin, receptor-binding domain"/>
    <property type="match status" value="1"/>
</dbReference>
<accession>A0A670ZRV1</accession>
<dbReference type="InterPro" id="IPR008930">
    <property type="entry name" value="Terpenoid_cyclase/PrenylTrfase"/>
</dbReference>
<dbReference type="SUPFAM" id="SSF49410">
    <property type="entry name" value="Alpha-macroglobulin receptor domain"/>
    <property type="match status" value="1"/>
</dbReference>
<dbReference type="Pfam" id="PF07678">
    <property type="entry name" value="TED_complement"/>
    <property type="match status" value="1"/>
</dbReference>
<dbReference type="GeneTree" id="ENSGT00940000154904"/>
<gene>
    <name evidence="2" type="primary">LOC113451614</name>
</gene>
<sequence>PSFDGFFNPKMAGDLLLCSVLSYRLTAFVLKSFARARSIIFVEDKHINDAQNTLIQQQENDGCFRSTGSLFNNNLKRGADDKTILSTYITIALLEVPLPPTHPVVRNALVCLEKVTEAKEIHIYLWALLAYAFALAGKEEKRQEMLDSLLKVAVEDEDGSIHWERSRKRKQRSDFPHSLRGTSVEVELTSYVLLALLTKNTSLSPEEFKTAVAIVKWLTKQQNSNGRYFSTQATVVALQALSQYETLTYSKDGIYATVTLSSGDAVLTKFHVESKNSLLLQCQDLPYVPGNYKAEVTGCIFLQTALKYNVPLEQEDAPFRLDVHTVPETCTGNQAHVTFDIAMNVSYTGQRLVSNMVIVQIKMLSGYVPVKSSVKKLERLGQIQKSEVNINHVLLYLNEVRNTSQTFSFTVEQETPIQGLKPAFVKVYDYYETGEFATAKYTAPCSTGKA</sequence>